<evidence type="ECO:0000313" key="6">
    <source>
        <dbReference type="Proteomes" id="UP001597237"/>
    </source>
</evidence>
<organism evidence="5 6">
    <name type="scientific">Phenylobacterium terrae</name>
    <dbReference type="NCBI Taxonomy" id="2665495"/>
    <lineage>
        <taxon>Bacteria</taxon>
        <taxon>Pseudomonadati</taxon>
        <taxon>Pseudomonadota</taxon>
        <taxon>Alphaproteobacteria</taxon>
        <taxon>Caulobacterales</taxon>
        <taxon>Caulobacteraceae</taxon>
        <taxon>Phenylobacterium</taxon>
    </lineage>
</organism>
<feature type="modified residue" description="4-aspartylphosphate" evidence="3">
    <location>
        <position position="78"/>
    </location>
</feature>
<comment type="caution">
    <text evidence="5">The sequence shown here is derived from an EMBL/GenBank/DDBJ whole genome shotgun (WGS) entry which is preliminary data.</text>
</comment>
<dbReference type="RefSeq" id="WP_377281095.1">
    <property type="nucleotide sequence ID" value="NZ_JBHRSI010000003.1"/>
</dbReference>
<protein>
    <submittedName>
        <fullName evidence="5">Response regulator</fullName>
    </submittedName>
</protein>
<accession>A0ABW4MWQ1</accession>
<evidence type="ECO:0000256" key="1">
    <source>
        <dbReference type="ARBA" id="ARBA00022553"/>
    </source>
</evidence>
<dbReference type="CDD" id="cd17546">
    <property type="entry name" value="REC_hyHK_CKI1_RcsC-like"/>
    <property type="match status" value="1"/>
</dbReference>
<dbReference type="Gene3D" id="3.40.50.2300">
    <property type="match status" value="1"/>
</dbReference>
<keyword evidence="6" id="KW-1185">Reference proteome</keyword>
<evidence type="ECO:0000256" key="3">
    <source>
        <dbReference type="PROSITE-ProRule" id="PRU00169"/>
    </source>
</evidence>
<dbReference type="PROSITE" id="PS50110">
    <property type="entry name" value="RESPONSE_REGULATORY"/>
    <property type="match status" value="1"/>
</dbReference>
<dbReference type="EMBL" id="JBHUEY010000001">
    <property type="protein sequence ID" value="MFD1782076.1"/>
    <property type="molecule type" value="Genomic_DNA"/>
</dbReference>
<dbReference type="SUPFAM" id="SSF52172">
    <property type="entry name" value="CheY-like"/>
    <property type="match status" value="1"/>
</dbReference>
<reference evidence="6" key="1">
    <citation type="journal article" date="2019" name="Int. J. Syst. Evol. Microbiol.">
        <title>The Global Catalogue of Microorganisms (GCM) 10K type strain sequencing project: providing services to taxonomists for standard genome sequencing and annotation.</title>
        <authorList>
            <consortium name="The Broad Institute Genomics Platform"/>
            <consortium name="The Broad Institute Genome Sequencing Center for Infectious Disease"/>
            <person name="Wu L."/>
            <person name="Ma J."/>
        </authorList>
    </citation>
    <scope>NUCLEOTIDE SEQUENCE [LARGE SCALE GENOMIC DNA]</scope>
    <source>
        <strain evidence="6">DFY28</strain>
    </source>
</reference>
<dbReference type="Pfam" id="PF00072">
    <property type="entry name" value="Response_reg"/>
    <property type="match status" value="1"/>
</dbReference>
<keyword evidence="1 3" id="KW-0597">Phosphoprotein</keyword>
<dbReference type="SMART" id="SM00448">
    <property type="entry name" value="REC"/>
    <property type="match status" value="1"/>
</dbReference>
<dbReference type="InterPro" id="IPR001789">
    <property type="entry name" value="Sig_transdc_resp-reg_receiver"/>
</dbReference>
<feature type="domain" description="Response regulatory" evidence="4">
    <location>
        <begin position="29"/>
        <end position="146"/>
    </location>
</feature>
<evidence type="ECO:0000313" key="5">
    <source>
        <dbReference type="EMBL" id="MFD1782076.1"/>
    </source>
</evidence>
<sequence>MSSFAKRFSPIEEPAACDGEGLEPRRQLRVLHVDDEAMNLVVVKEIMSAFGHGADQAWSGAEALERLARRRYDVVLMDIHMPQMSGIETVARLRALEGPNQETPVIALTADAVTRSLPDYLSLGFADFVTKPILVSRLMAAVNRAVMLDAARLFQGGVAVGF</sequence>
<dbReference type="PANTHER" id="PTHR45339:SF1">
    <property type="entry name" value="HYBRID SIGNAL TRANSDUCTION HISTIDINE KINASE J"/>
    <property type="match status" value="1"/>
</dbReference>
<evidence type="ECO:0000256" key="2">
    <source>
        <dbReference type="ARBA" id="ARBA00023012"/>
    </source>
</evidence>
<dbReference type="Proteomes" id="UP001597237">
    <property type="component" value="Unassembled WGS sequence"/>
</dbReference>
<proteinExistence type="predicted"/>
<dbReference type="InterPro" id="IPR011006">
    <property type="entry name" value="CheY-like_superfamily"/>
</dbReference>
<name>A0ABW4MWQ1_9CAUL</name>
<keyword evidence="2" id="KW-0902">Two-component regulatory system</keyword>
<dbReference type="PANTHER" id="PTHR45339">
    <property type="entry name" value="HYBRID SIGNAL TRANSDUCTION HISTIDINE KINASE J"/>
    <property type="match status" value="1"/>
</dbReference>
<gene>
    <name evidence="5" type="ORF">ACFSC0_01625</name>
</gene>
<evidence type="ECO:0000259" key="4">
    <source>
        <dbReference type="PROSITE" id="PS50110"/>
    </source>
</evidence>